<gene>
    <name evidence="1" type="primary">pol_1</name>
    <name evidence="1" type="ORF">NGRA_2981</name>
</gene>
<dbReference type="InterPro" id="IPR043502">
    <property type="entry name" value="DNA/RNA_pol_sf"/>
</dbReference>
<organism evidence="1 2">
    <name type="scientific">Nosema granulosis</name>
    <dbReference type="NCBI Taxonomy" id="83296"/>
    <lineage>
        <taxon>Eukaryota</taxon>
        <taxon>Fungi</taxon>
        <taxon>Fungi incertae sedis</taxon>
        <taxon>Microsporidia</taxon>
        <taxon>Nosematidae</taxon>
        <taxon>Nosema</taxon>
    </lineage>
</organism>
<dbReference type="SUPFAM" id="SSF56672">
    <property type="entry name" value="DNA/RNA polymerases"/>
    <property type="match status" value="1"/>
</dbReference>
<sequence length="134" mass="15865">MSNKSTTRVVQENFSRREVLKDLCEDKEDGLKDFECEIKTEIGRKVVDVRYKLAQAYEENVHKEIKRLLDKKYIRESKYTWLNNVRPVIKDDGSVRLTTNLIKLNTIVEQGSYTLPSMDEKIFRLGKSRIFFEN</sequence>
<keyword evidence="2" id="KW-1185">Reference proteome</keyword>
<dbReference type="Gene3D" id="3.30.70.270">
    <property type="match status" value="1"/>
</dbReference>
<accession>A0A9P6KY40</accession>
<dbReference type="InterPro" id="IPR053134">
    <property type="entry name" value="RNA-dir_DNA_polymerase"/>
</dbReference>
<dbReference type="InterPro" id="IPR043128">
    <property type="entry name" value="Rev_trsase/Diguanyl_cyclase"/>
</dbReference>
<evidence type="ECO:0000313" key="1">
    <source>
        <dbReference type="EMBL" id="KAF9760856.1"/>
    </source>
</evidence>
<dbReference type="EMBL" id="SBJO01000493">
    <property type="protein sequence ID" value="KAF9760856.1"/>
    <property type="molecule type" value="Genomic_DNA"/>
</dbReference>
<evidence type="ECO:0000313" key="2">
    <source>
        <dbReference type="Proteomes" id="UP000740883"/>
    </source>
</evidence>
<dbReference type="PANTHER" id="PTHR24559:SF444">
    <property type="entry name" value="REVERSE TRANSCRIPTASE DOMAIN-CONTAINING PROTEIN"/>
    <property type="match status" value="1"/>
</dbReference>
<dbReference type="OrthoDB" id="2194291at2759"/>
<proteinExistence type="predicted"/>
<dbReference type="AlphaFoldDB" id="A0A9P6KY40"/>
<protein>
    <submittedName>
        <fullName evidence="1">Retrovirus-related Pol polyprotein from transposon</fullName>
    </submittedName>
</protein>
<comment type="caution">
    <text evidence="1">The sequence shown here is derived from an EMBL/GenBank/DDBJ whole genome shotgun (WGS) entry which is preliminary data.</text>
</comment>
<dbReference type="Proteomes" id="UP000740883">
    <property type="component" value="Unassembled WGS sequence"/>
</dbReference>
<dbReference type="Gene3D" id="3.10.10.10">
    <property type="entry name" value="HIV Type 1 Reverse Transcriptase, subunit A, domain 1"/>
    <property type="match status" value="1"/>
</dbReference>
<reference evidence="1 2" key="1">
    <citation type="journal article" date="2020" name="Genome Biol. Evol.">
        <title>Comparative genomics of strictly vertically transmitted, feminizing microsporidia endosymbionts of amphipod crustaceans.</title>
        <authorList>
            <person name="Cormier A."/>
            <person name="Chebbi M.A."/>
            <person name="Giraud I."/>
            <person name="Wattier R."/>
            <person name="Teixeira M."/>
            <person name="Gilbert C."/>
            <person name="Rigaud T."/>
            <person name="Cordaux R."/>
        </authorList>
    </citation>
    <scope>NUCLEOTIDE SEQUENCE [LARGE SCALE GENOMIC DNA]</scope>
    <source>
        <strain evidence="1 2">Ou3-Ou53</strain>
    </source>
</reference>
<name>A0A9P6KY40_9MICR</name>
<dbReference type="PANTHER" id="PTHR24559">
    <property type="entry name" value="TRANSPOSON TY3-I GAG-POL POLYPROTEIN"/>
    <property type="match status" value="1"/>
</dbReference>